<dbReference type="EMBL" id="CP007142">
    <property type="protein sequence ID" value="AJQ95671.1"/>
    <property type="molecule type" value="Genomic_DNA"/>
</dbReference>
<name>A0A0C5VMY9_9GAMM</name>
<dbReference type="KEGG" id="gsn:YC6258_03635"/>
<gene>
    <name evidence="1" type="ORF">YC6258_03635</name>
</gene>
<protein>
    <submittedName>
        <fullName evidence="1">Uncharacterized protein</fullName>
    </submittedName>
</protein>
<accession>A0A0C5VMY9</accession>
<dbReference type="AlphaFoldDB" id="A0A0C5VMY9"/>
<evidence type="ECO:0000313" key="1">
    <source>
        <dbReference type="EMBL" id="AJQ95671.1"/>
    </source>
</evidence>
<reference evidence="1 2" key="1">
    <citation type="submission" date="2014-01" db="EMBL/GenBank/DDBJ databases">
        <title>Full genme sequencing of cellulolytic bacterium Gynuella sunshinyii YC6258T gen. nov., sp. nov.</title>
        <authorList>
            <person name="Khan H."/>
            <person name="Chung E.J."/>
            <person name="Chung Y.R."/>
        </authorList>
    </citation>
    <scope>NUCLEOTIDE SEQUENCE [LARGE SCALE GENOMIC DNA]</scope>
    <source>
        <strain evidence="1 2">YC6258</strain>
    </source>
</reference>
<proteinExistence type="predicted"/>
<organism evidence="1 2">
    <name type="scientific">Gynuella sunshinyii YC6258</name>
    <dbReference type="NCBI Taxonomy" id="1445510"/>
    <lineage>
        <taxon>Bacteria</taxon>
        <taxon>Pseudomonadati</taxon>
        <taxon>Pseudomonadota</taxon>
        <taxon>Gammaproteobacteria</taxon>
        <taxon>Oceanospirillales</taxon>
        <taxon>Saccharospirillaceae</taxon>
        <taxon>Gynuella</taxon>
    </lineage>
</organism>
<evidence type="ECO:0000313" key="2">
    <source>
        <dbReference type="Proteomes" id="UP000032266"/>
    </source>
</evidence>
<sequence>MAVGLNGRADHGTNQAMICCLFCVHFCFVNNRRRREHDTIGGSDFELPYK</sequence>
<dbReference type="HOGENOM" id="CLU_3118391_0_0_6"/>
<keyword evidence="2" id="KW-1185">Reference proteome</keyword>
<dbReference type="Proteomes" id="UP000032266">
    <property type="component" value="Chromosome"/>
</dbReference>